<dbReference type="Pfam" id="PF18812">
    <property type="entry name" value="PBECR3"/>
    <property type="match status" value="1"/>
</dbReference>
<dbReference type="Proteomes" id="UP000013487">
    <property type="component" value="Unassembled WGS sequence"/>
</dbReference>
<reference evidence="2 3" key="1">
    <citation type="journal article" date="2013" name="Genome Announc.">
        <title>Draft Genome Sequence of Bacillus thuringiensis var. thuringiensis Strain T01-328, a Brazilian Isolate That Produces a Soluble Pesticide Protein, Cry1Ia.</title>
        <authorList>
            <person name="Varani A.M."/>
            <person name="Lemos M.V."/>
            <person name="Fernandes C.C."/>
            <person name="Lemos E.G."/>
            <person name="Alves E.C."/>
            <person name="Desiderio J.A."/>
        </authorList>
    </citation>
    <scope>NUCLEOTIDE SEQUENCE [LARGE SCALE GENOMIC DNA]</scope>
    <source>
        <strain evidence="2 3">T01-328</strain>
    </source>
</reference>
<evidence type="ECO:0000313" key="3">
    <source>
        <dbReference type="Proteomes" id="UP000013487"/>
    </source>
</evidence>
<evidence type="ECO:0000259" key="1">
    <source>
        <dbReference type="Pfam" id="PF18812"/>
    </source>
</evidence>
<accession>A0AAN4HBT8</accession>
<feature type="domain" description="Phage-Barnase-EndoU-ColicinE5/D-RelE like nuclease 3" evidence="1">
    <location>
        <begin position="16"/>
        <end position="112"/>
    </location>
</feature>
<evidence type="ECO:0000313" key="2">
    <source>
        <dbReference type="EMBL" id="ERH96623.1"/>
    </source>
</evidence>
<dbReference type="RefSeq" id="WP_000126335.1">
    <property type="nucleotide sequence ID" value="NZ_ARXZ02000073.1"/>
</dbReference>
<sequence length="134" mass="15215">MTANKKKIVNKPTVVAKLPQIIIDTYNLTCTSNDVKMFPGFIKHVKKQHPGIYEKYSSHIKDIVEHPDYVGQNPKEPNSVELVKILNDHILIAIKLDPSGYLFLSTMFDLKNGPAKIQRRLNSGRLIAYKDLLS</sequence>
<dbReference type="AlphaFoldDB" id="A0AAN4HBT8"/>
<dbReference type="InterPro" id="IPR041301">
    <property type="entry name" value="PBECR3"/>
</dbReference>
<proteinExistence type="predicted"/>
<dbReference type="EMBL" id="ARXZ02000073">
    <property type="protein sequence ID" value="ERH96623.1"/>
    <property type="molecule type" value="Genomic_DNA"/>
</dbReference>
<organism evidence="2 3">
    <name type="scientific">Bacillus thuringiensis T01-328</name>
    <dbReference type="NCBI Taxonomy" id="1324966"/>
    <lineage>
        <taxon>Bacteria</taxon>
        <taxon>Bacillati</taxon>
        <taxon>Bacillota</taxon>
        <taxon>Bacilli</taxon>
        <taxon>Bacillales</taxon>
        <taxon>Bacillaceae</taxon>
        <taxon>Bacillus</taxon>
        <taxon>Bacillus cereus group</taxon>
    </lineage>
</organism>
<name>A0AAN4HBT8_BACTU</name>
<comment type="caution">
    <text evidence="2">The sequence shown here is derived from an EMBL/GenBank/DDBJ whole genome shotgun (WGS) entry which is preliminary data.</text>
</comment>
<gene>
    <name evidence="2" type="ORF">BTCBT_007233</name>
</gene>
<protein>
    <recommendedName>
        <fullName evidence="1">Phage-Barnase-EndoU-ColicinE5/D-RelE like nuclease 3 domain-containing protein</fullName>
    </recommendedName>
</protein>